<dbReference type="PANTHER" id="PTHR10652">
    <property type="entry name" value="ADENYLYL CYCLASE-ASSOCIATED PROTEIN"/>
    <property type="match status" value="1"/>
</dbReference>
<dbReference type="SUPFAM" id="SSF69340">
    <property type="entry name" value="C-terminal domain of adenylylcyclase associated protein"/>
    <property type="match status" value="1"/>
</dbReference>
<dbReference type="Pfam" id="PF08603">
    <property type="entry name" value="CAP_C"/>
    <property type="match status" value="1"/>
</dbReference>
<dbReference type="SMART" id="SM00673">
    <property type="entry name" value="CARP"/>
    <property type="match status" value="2"/>
</dbReference>
<feature type="domain" description="C-CAP/cofactor C-like" evidence="3">
    <location>
        <begin position="342"/>
        <end position="493"/>
    </location>
</feature>
<dbReference type="InterPro" id="IPR016098">
    <property type="entry name" value="CAP/MinC_C"/>
</dbReference>
<dbReference type="GO" id="GO:0003779">
    <property type="term" value="F:actin binding"/>
    <property type="evidence" value="ECO:0007669"/>
    <property type="project" value="InterPro"/>
</dbReference>
<name>A0A7S3P3R9_9STRA</name>
<dbReference type="EMBL" id="HBIM01000976">
    <property type="protein sequence ID" value="CAE0402566.1"/>
    <property type="molecule type" value="Transcribed_RNA"/>
</dbReference>
<organism evidence="4">
    <name type="scientific">Amphora coffeiformis</name>
    <dbReference type="NCBI Taxonomy" id="265554"/>
    <lineage>
        <taxon>Eukaryota</taxon>
        <taxon>Sar</taxon>
        <taxon>Stramenopiles</taxon>
        <taxon>Ochrophyta</taxon>
        <taxon>Bacillariophyta</taxon>
        <taxon>Bacillariophyceae</taxon>
        <taxon>Bacillariophycidae</taxon>
        <taxon>Thalassiophysales</taxon>
        <taxon>Catenulaceae</taxon>
        <taxon>Amphora</taxon>
    </lineage>
</organism>
<dbReference type="PROSITE" id="PS51329">
    <property type="entry name" value="C_CAP_COFACTOR_C"/>
    <property type="match status" value="1"/>
</dbReference>
<dbReference type="InterPro" id="IPR036223">
    <property type="entry name" value="CAP_C_sf"/>
</dbReference>
<dbReference type="SUPFAM" id="SSF101278">
    <property type="entry name" value="N-terminal domain of adenylylcyclase associated protein, CAP"/>
    <property type="match status" value="1"/>
</dbReference>
<dbReference type="GO" id="GO:0007015">
    <property type="term" value="P:actin filament organization"/>
    <property type="evidence" value="ECO:0007669"/>
    <property type="project" value="TreeGrafter"/>
</dbReference>
<feature type="region of interest" description="Disordered" evidence="2">
    <location>
        <begin position="313"/>
        <end position="337"/>
    </location>
</feature>
<dbReference type="InterPro" id="IPR013912">
    <property type="entry name" value="Adenylate_cyclase-assoc_CAP_C"/>
</dbReference>
<dbReference type="Gene3D" id="2.160.20.70">
    <property type="match status" value="1"/>
</dbReference>
<proteinExistence type="inferred from homology"/>
<feature type="compositionally biased region" description="Low complexity" evidence="2">
    <location>
        <begin position="321"/>
        <end position="330"/>
    </location>
</feature>
<evidence type="ECO:0000259" key="3">
    <source>
        <dbReference type="PROSITE" id="PS51329"/>
    </source>
</evidence>
<dbReference type="GO" id="GO:0005737">
    <property type="term" value="C:cytoplasm"/>
    <property type="evidence" value="ECO:0007669"/>
    <property type="project" value="TreeGrafter"/>
</dbReference>
<evidence type="ECO:0000256" key="1">
    <source>
        <dbReference type="ARBA" id="ARBA00007659"/>
    </source>
</evidence>
<gene>
    <name evidence="4" type="ORF">ACOF00016_LOCUS845</name>
</gene>
<sequence length="513" mass="56134">MTMSKSALNGLDPLKDLLGDVLARLEALEAKVGIKGSSMTKQPSKSQVTSAQLNVSGHGGEAPAVKAYDTYVKESVVPLAQTCDRMDGLENSGTLLLDAWEGVRSIIVLSSRAKAPSEPLAEALTPFLGKTQEAVKKLRDLRLKRDWDRHQKTLVEMVAALSWILFKPPQQLPAPFVKEALGSAEFWSNRIRKDFKGKDETQIAFCDNVKKALTDLAKYIEEYHKAGLSFNPRGVSIAEAAIVLSDEVGKDAPSLPDGKSPVVKRHPTLKGGASGGNVGGLMSELVGRKNQDGSSAATGLRKVTKDQQTWRKEYKKDGQTAALPAAPSLDAAKKKETKKKAPLRGLPIFEYQDRGFKWVIENHTKETAMKELSKDGIITVEINDPKQQVYLYNCEDLTVKIKGKFKSLAIDNCAKVAVVFDTLISSAEVVNCKKIQLQVNGICPVFTVDKTHGFLVWLSKESLAVSSFATAQSSEMNVSFPDGDDQKELPIPEQFVHRLQDGVVKSEVSDLYH</sequence>
<dbReference type="PANTHER" id="PTHR10652:SF0">
    <property type="entry name" value="ADENYLYL CYCLASE-ASSOCIATED PROTEIN"/>
    <property type="match status" value="1"/>
</dbReference>
<reference evidence="4" key="1">
    <citation type="submission" date="2021-01" db="EMBL/GenBank/DDBJ databases">
        <authorList>
            <person name="Corre E."/>
            <person name="Pelletier E."/>
            <person name="Niang G."/>
            <person name="Scheremetjew M."/>
            <person name="Finn R."/>
            <person name="Kale V."/>
            <person name="Holt S."/>
            <person name="Cochrane G."/>
            <person name="Meng A."/>
            <person name="Brown T."/>
            <person name="Cohen L."/>
        </authorList>
    </citation>
    <scope>NUCLEOTIDE SEQUENCE</scope>
    <source>
        <strain evidence="4">CCMP127</strain>
    </source>
</reference>
<evidence type="ECO:0000313" key="4">
    <source>
        <dbReference type="EMBL" id="CAE0402566.1"/>
    </source>
</evidence>
<comment type="similarity">
    <text evidence="1">Belongs to the CAP family.</text>
</comment>
<feature type="region of interest" description="Disordered" evidence="2">
    <location>
        <begin position="252"/>
        <end position="277"/>
    </location>
</feature>
<accession>A0A7S3P3R9</accession>
<dbReference type="AlphaFoldDB" id="A0A7S3P3R9"/>
<dbReference type="InterPro" id="IPR017901">
    <property type="entry name" value="C-CAP_CF_C-like"/>
</dbReference>
<dbReference type="InterPro" id="IPR001837">
    <property type="entry name" value="Adenylate_cyclase-assoc_CAP"/>
</dbReference>
<dbReference type="Gene3D" id="1.25.40.330">
    <property type="entry name" value="Adenylate cyclase-associated CAP, N-terminal domain"/>
    <property type="match status" value="1"/>
</dbReference>
<dbReference type="GO" id="GO:0019933">
    <property type="term" value="P:cAMP-mediated signaling"/>
    <property type="evidence" value="ECO:0007669"/>
    <property type="project" value="TreeGrafter"/>
</dbReference>
<dbReference type="InterPro" id="IPR036222">
    <property type="entry name" value="CAP_N_sf"/>
</dbReference>
<dbReference type="InterPro" id="IPR053950">
    <property type="entry name" value="CAP_N"/>
</dbReference>
<dbReference type="GO" id="GO:0008179">
    <property type="term" value="F:adenylate cyclase binding"/>
    <property type="evidence" value="ECO:0007669"/>
    <property type="project" value="TreeGrafter"/>
</dbReference>
<dbReference type="Pfam" id="PF21938">
    <property type="entry name" value="CAP_N"/>
    <property type="match status" value="1"/>
</dbReference>
<protein>
    <recommendedName>
        <fullName evidence="3">C-CAP/cofactor C-like domain-containing protein</fullName>
    </recommendedName>
</protein>
<dbReference type="InterPro" id="IPR006599">
    <property type="entry name" value="CARP_motif"/>
</dbReference>
<evidence type="ECO:0000256" key="2">
    <source>
        <dbReference type="SAM" id="MobiDB-lite"/>
    </source>
</evidence>